<gene>
    <name evidence="6" type="primary">Zswim2</name>
    <name evidence="6" type="ORF">CM83_102396</name>
</gene>
<feature type="compositionally biased region" description="Basic and acidic residues" evidence="4">
    <location>
        <begin position="146"/>
        <end position="165"/>
    </location>
</feature>
<dbReference type="EMBL" id="GBHO01038842">
    <property type="protein sequence ID" value="JAG04762.1"/>
    <property type="molecule type" value="Transcribed_RNA"/>
</dbReference>
<evidence type="ECO:0000259" key="5">
    <source>
        <dbReference type="PROSITE" id="PS50089"/>
    </source>
</evidence>
<dbReference type="InterPro" id="IPR039903">
    <property type="entry name" value="Zswim2"/>
</dbReference>
<evidence type="ECO:0000256" key="2">
    <source>
        <dbReference type="ARBA" id="ARBA00022833"/>
    </source>
</evidence>
<keyword evidence="1 3" id="KW-0863">Zinc-finger</keyword>
<evidence type="ECO:0000256" key="3">
    <source>
        <dbReference type="PROSITE-ProRule" id="PRU00175"/>
    </source>
</evidence>
<dbReference type="GO" id="GO:0008270">
    <property type="term" value="F:zinc ion binding"/>
    <property type="evidence" value="ECO:0007669"/>
    <property type="project" value="UniProtKB-KW"/>
</dbReference>
<dbReference type="GO" id="GO:0061630">
    <property type="term" value="F:ubiquitin protein ligase activity"/>
    <property type="evidence" value="ECO:0007669"/>
    <property type="project" value="InterPro"/>
</dbReference>
<dbReference type="PANTHER" id="PTHR21540:SF3">
    <property type="entry name" value="E3 UBIQUITIN-PROTEIN LIGASE ZSWIM2"/>
    <property type="match status" value="1"/>
</dbReference>
<sequence>PLSYQLGMSERELNECLYPPRREDRPRMKKPRVLRTDKPSPVKRRTVQDGDQCPICLEEFYTKRSPVVYCKYSCGQGMHGGCMQVVAKHQEGPDLSCPLCRGHFSTMAELRQALRSTFLPPLSKAEPGKNYKGPSSALKPAQPHRRFNETIETGRRFAKSNDDPRKSHKRPKYLPKMAKNRGPSALLEESPNIKCPICTDQGFSIVTLECGHLIPTPDPGRSPPELEEDFKRPPRTPCGRLSRRGPLGKQFVPPPEVVVQRVELVQRSAPPLTASRPHLRPKKKKESTPEPQPPDPRENGRILGSKVLPLMALLLRKADEEDDDNENEVQEEAKPPAKEEKNGKRKLTIQCVQLLPDAEAMPIKPGSSRHYCHR</sequence>
<dbReference type="SUPFAM" id="SSF57850">
    <property type="entry name" value="RING/U-box"/>
    <property type="match status" value="1"/>
</dbReference>
<feature type="region of interest" description="Disordered" evidence="4">
    <location>
        <begin position="126"/>
        <end position="188"/>
    </location>
</feature>
<proteinExistence type="predicted"/>
<evidence type="ECO:0000256" key="1">
    <source>
        <dbReference type="ARBA" id="ARBA00022771"/>
    </source>
</evidence>
<organism evidence="6">
    <name type="scientific">Lygus hesperus</name>
    <name type="common">Western plant bug</name>
    <dbReference type="NCBI Taxonomy" id="30085"/>
    <lineage>
        <taxon>Eukaryota</taxon>
        <taxon>Metazoa</taxon>
        <taxon>Ecdysozoa</taxon>
        <taxon>Arthropoda</taxon>
        <taxon>Hexapoda</taxon>
        <taxon>Insecta</taxon>
        <taxon>Pterygota</taxon>
        <taxon>Neoptera</taxon>
        <taxon>Paraneoptera</taxon>
        <taxon>Hemiptera</taxon>
        <taxon>Heteroptera</taxon>
        <taxon>Panheteroptera</taxon>
        <taxon>Cimicomorpha</taxon>
        <taxon>Miridae</taxon>
        <taxon>Mirini</taxon>
        <taxon>Lygus</taxon>
    </lineage>
</organism>
<protein>
    <submittedName>
        <fullName evidence="6">E3 ubiquitin-protein ligase Zswim2</fullName>
    </submittedName>
</protein>
<dbReference type="PANTHER" id="PTHR21540">
    <property type="entry name" value="RING FINGER AND SWIM DOMAIN-CONTAINING PROTEIN 2"/>
    <property type="match status" value="1"/>
</dbReference>
<feature type="non-terminal residue" evidence="6">
    <location>
        <position position="1"/>
    </location>
</feature>
<keyword evidence="1 3" id="KW-0479">Metal-binding</keyword>
<feature type="compositionally biased region" description="Acidic residues" evidence="4">
    <location>
        <begin position="320"/>
        <end position="330"/>
    </location>
</feature>
<keyword evidence="2" id="KW-0862">Zinc</keyword>
<dbReference type="AlphaFoldDB" id="A0A0A9W8H3"/>
<dbReference type="Pfam" id="PF13639">
    <property type="entry name" value="zf-RING_2"/>
    <property type="match status" value="1"/>
</dbReference>
<dbReference type="Gene3D" id="3.30.40.10">
    <property type="entry name" value="Zinc/RING finger domain, C3HC4 (zinc finger)"/>
    <property type="match status" value="1"/>
</dbReference>
<feature type="region of interest" description="Disordered" evidence="4">
    <location>
        <begin position="214"/>
        <end position="252"/>
    </location>
</feature>
<reference evidence="6" key="2">
    <citation type="submission" date="2014-07" db="EMBL/GenBank/DDBJ databases">
        <authorList>
            <person name="Hull J."/>
        </authorList>
    </citation>
    <scope>NUCLEOTIDE SEQUENCE</scope>
</reference>
<dbReference type="PROSITE" id="PS50089">
    <property type="entry name" value="ZF_RING_2"/>
    <property type="match status" value="1"/>
</dbReference>
<reference evidence="6" key="1">
    <citation type="journal article" date="2014" name="PLoS ONE">
        <title>Transcriptome-Based Identification of ABC Transporters in the Western Tarnished Plant Bug Lygus hesperus.</title>
        <authorList>
            <person name="Hull J.J."/>
            <person name="Chaney K."/>
            <person name="Geib S.M."/>
            <person name="Fabrick J.A."/>
            <person name="Brent C.S."/>
            <person name="Walsh D."/>
            <person name="Lavine L.C."/>
        </authorList>
    </citation>
    <scope>NUCLEOTIDE SEQUENCE</scope>
</reference>
<accession>A0A0A9W8H3</accession>
<feature type="domain" description="RING-type" evidence="5">
    <location>
        <begin position="53"/>
        <end position="101"/>
    </location>
</feature>
<feature type="region of interest" description="Disordered" evidence="4">
    <location>
        <begin position="268"/>
        <end position="304"/>
    </location>
</feature>
<feature type="compositionally biased region" description="Basic and acidic residues" evidence="4">
    <location>
        <begin position="331"/>
        <end position="342"/>
    </location>
</feature>
<dbReference type="InterPro" id="IPR013083">
    <property type="entry name" value="Znf_RING/FYVE/PHD"/>
</dbReference>
<evidence type="ECO:0000313" key="6">
    <source>
        <dbReference type="EMBL" id="JAG04762.1"/>
    </source>
</evidence>
<name>A0A0A9W8H3_LYGHE</name>
<feature type="region of interest" description="Disordered" evidence="4">
    <location>
        <begin position="19"/>
        <end position="45"/>
    </location>
</feature>
<evidence type="ECO:0000256" key="4">
    <source>
        <dbReference type="SAM" id="MobiDB-lite"/>
    </source>
</evidence>
<dbReference type="InterPro" id="IPR001841">
    <property type="entry name" value="Znf_RING"/>
</dbReference>
<feature type="region of interest" description="Disordered" evidence="4">
    <location>
        <begin position="317"/>
        <end position="345"/>
    </location>
</feature>